<feature type="binding site" evidence="7">
    <location>
        <position position="168"/>
    </location>
    <ligand>
        <name>glyoxylate</name>
        <dbReference type="ChEBI" id="CHEBI:36655"/>
    </ligand>
</feature>
<dbReference type="Proteomes" id="UP000183413">
    <property type="component" value="Unassembled WGS sequence"/>
</dbReference>
<dbReference type="FunFam" id="3.20.20.70:FF:000029">
    <property type="entry name" value="L-lactate dehydrogenase"/>
    <property type="match status" value="1"/>
</dbReference>
<dbReference type="PANTHER" id="PTHR10578">
    <property type="entry name" value="S -2-HYDROXY-ACID OXIDASE-RELATED"/>
    <property type="match status" value="1"/>
</dbReference>
<feature type="active site" description="Proton acceptor" evidence="6">
    <location>
        <position position="277"/>
    </location>
</feature>
<organism evidence="9 10">
    <name type="scientific">Actinomadura madurae</name>
    <dbReference type="NCBI Taxonomy" id="1993"/>
    <lineage>
        <taxon>Bacteria</taxon>
        <taxon>Bacillati</taxon>
        <taxon>Actinomycetota</taxon>
        <taxon>Actinomycetes</taxon>
        <taxon>Streptosporangiales</taxon>
        <taxon>Thermomonosporaceae</taxon>
        <taxon>Actinomadura</taxon>
    </lineage>
</organism>
<feature type="binding site" evidence="7">
    <location>
        <position position="275"/>
    </location>
    <ligand>
        <name>FMN</name>
        <dbReference type="ChEBI" id="CHEBI:58210"/>
    </ligand>
</feature>
<dbReference type="EMBL" id="FOVH01000012">
    <property type="protein sequence ID" value="SFP21746.1"/>
    <property type="molecule type" value="Genomic_DNA"/>
</dbReference>
<dbReference type="PANTHER" id="PTHR10578:SF107">
    <property type="entry name" value="2-HYDROXYACID OXIDASE 1"/>
    <property type="match status" value="1"/>
</dbReference>
<feature type="binding site" evidence="7">
    <location>
        <position position="132"/>
    </location>
    <ligand>
        <name>glyoxylate</name>
        <dbReference type="ChEBI" id="CHEBI:36655"/>
    </ligand>
</feature>
<evidence type="ECO:0000313" key="9">
    <source>
        <dbReference type="EMBL" id="SFP21746.1"/>
    </source>
</evidence>
<dbReference type="GeneID" id="99650930"/>
<evidence type="ECO:0000256" key="4">
    <source>
        <dbReference type="ARBA" id="ARBA00023002"/>
    </source>
</evidence>
<evidence type="ECO:0000256" key="1">
    <source>
        <dbReference type="ARBA" id="ARBA00001917"/>
    </source>
</evidence>
<dbReference type="InterPro" id="IPR008259">
    <property type="entry name" value="FMN_hydac_DH_AS"/>
</dbReference>
<dbReference type="SUPFAM" id="SSF51395">
    <property type="entry name" value="FMN-linked oxidoreductases"/>
    <property type="match status" value="1"/>
</dbReference>
<feature type="binding site" evidence="7">
    <location>
        <begin position="331"/>
        <end position="332"/>
    </location>
    <ligand>
        <name>FMN</name>
        <dbReference type="ChEBI" id="CHEBI:58210"/>
    </ligand>
</feature>
<evidence type="ECO:0000256" key="7">
    <source>
        <dbReference type="PIRSR" id="PIRSR000138-2"/>
    </source>
</evidence>
<dbReference type="RefSeq" id="WP_075023074.1">
    <property type="nucleotide sequence ID" value="NZ_CP083237.1"/>
</dbReference>
<feature type="binding site" evidence="7">
    <location>
        <begin position="80"/>
        <end position="82"/>
    </location>
    <ligand>
        <name>FMN</name>
        <dbReference type="ChEBI" id="CHEBI:58210"/>
    </ligand>
</feature>
<accession>A0A1I5NK83</accession>
<feature type="binding site" evidence="7">
    <location>
        <position position="253"/>
    </location>
    <ligand>
        <name>FMN</name>
        <dbReference type="ChEBI" id="CHEBI:58210"/>
    </ligand>
</feature>
<dbReference type="Gene3D" id="3.20.20.70">
    <property type="entry name" value="Aldolase class I"/>
    <property type="match status" value="1"/>
</dbReference>
<feature type="binding site" evidence="7">
    <location>
        <position position="109"/>
    </location>
    <ligand>
        <name>FMN</name>
        <dbReference type="ChEBI" id="CHEBI:58210"/>
    </ligand>
</feature>
<gene>
    <name evidence="9" type="ORF">SAMN04489713_112179</name>
</gene>
<proteinExistence type="inferred from homology"/>
<dbReference type="STRING" id="1993.SAMN04489713_112179"/>
<dbReference type="FunCoup" id="A0A1I5NK83">
    <property type="interactions" value="302"/>
</dbReference>
<name>A0A1I5NK83_9ACTN</name>
<sequence length="383" mass="41109">MGLERLINLADIERAARRRLPRPIFDIIAGGAGDEVSLRANQVAYERIRLRPRALVDVSRRDVATTVLGKPVSMPVLLDPAGYQRMASSEAELAVARAAGAMGTGFALSTVSSYPLETVAQLATGPKWFQLYLPPGDASETAELVDRAAAAGYDALCLTVDTTMRALRERDVRNRFSLPLKMTPRLLAAGAVRPRWSLDFLRGSVGRGTAAGFSQKMLSIKAAGSALSSTMRPVTEADFKLVRERWSGPLVIKGILRGDEAARMIEMGADGVVVSNHGGRQLDGVPATIEALPEIVDAVGDRGEVFIDGGVRRGTDVVKALAIGARAVLVGRPYVYGLAIGGEAGVRRVLQILHDETENAMGLLGCRSIDELSRDCVRVPREW</sequence>
<feature type="binding site" evidence="7">
    <location>
        <begin position="308"/>
        <end position="312"/>
    </location>
    <ligand>
        <name>FMN</name>
        <dbReference type="ChEBI" id="CHEBI:58210"/>
    </ligand>
</feature>
<reference evidence="9 10" key="1">
    <citation type="submission" date="2016-10" db="EMBL/GenBank/DDBJ databases">
        <authorList>
            <person name="de Groot N.N."/>
        </authorList>
    </citation>
    <scope>NUCLEOTIDE SEQUENCE [LARGE SCALE GENOMIC DNA]</scope>
    <source>
        <strain evidence="9 10">DSM 43067</strain>
    </source>
</reference>
<dbReference type="PROSITE" id="PS51349">
    <property type="entry name" value="FMN_HYDROXY_ACID_DH_2"/>
    <property type="match status" value="1"/>
</dbReference>
<dbReference type="PIRSF" id="PIRSF000138">
    <property type="entry name" value="Al-hdrx_acd_dh"/>
    <property type="match status" value="1"/>
</dbReference>
<dbReference type="AlphaFoldDB" id="A0A1I5NK83"/>
<keyword evidence="2 7" id="KW-0285">Flavoprotein</keyword>
<keyword evidence="10" id="KW-1185">Reference proteome</keyword>
<evidence type="ECO:0000256" key="5">
    <source>
        <dbReference type="ARBA" id="ARBA00024042"/>
    </source>
</evidence>
<comment type="similarity">
    <text evidence="5">Belongs to the FMN-dependent alpha-hydroxy acid dehydrogenase family.</text>
</comment>
<keyword evidence="3 7" id="KW-0288">FMN</keyword>
<evidence type="ECO:0000256" key="6">
    <source>
        <dbReference type="PIRSR" id="PIRSR000138-1"/>
    </source>
</evidence>
<dbReference type="Pfam" id="PF01070">
    <property type="entry name" value="FMN_dh"/>
    <property type="match status" value="1"/>
</dbReference>
<dbReference type="InterPro" id="IPR013785">
    <property type="entry name" value="Aldolase_TIM"/>
</dbReference>
<evidence type="ECO:0000259" key="8">
    <source>
        <dbReference type="PROSITE" id="PS51349"/>
    </source>
</evidence>
<dbReference type="GO" id="GO:0010181">
    <property type="term" value="F:FMN binding"/>
    <property type="evidence" value="ECO:0007669"/>
    <property type="project" value="InterPro"/>
</dbReference>
<protein>
    <submittedName>
        <fullName evidence="9">L-lactate dehydrogenase (Cytochrome)</fullName>
    </submittedName>
</protein>
<evidence type="ECO:0000256" key="2">
    <source>
        <dbReference type="ARBA" id="ARBA00022630"/>
    </source>
</evidence>
<feature type="binding site" evidence="7">
    <location>
        <position position="130"/>
    </location>
    <ligand>
        <name>FMN</name>
        <dbReference type="ChEBI" id="CHEBI:58210"/>
    </ligand>
</feature>
<feature type="domain" description="FMN hydroxy acid dehydrogenase" evidence="8">
    <location>
        <begin position="1"/>
        <end position="382"/>
    </location>
</feature>
<evidence type="ECO:0000256" key="3">
    <source>
        <dbReference type="ARBA" id="ARBA00022643"/>
    </source>
</evidence>
<comment type="cofactor">
    <cofactor evidence="1">
        <name>FMN</name>
        <dbReference type="ChEBI" id="CHEBI:58210"/>
    </cofactor>
</comment>
<feature type="binding site" evidence="7">
    <location>
        <position position="159"/>
    </location>
    <ligand>
        <name>FMN</name>
        <dbReference type="ChEBI" id="CHEBI:58210"/>
    </ligand>
</feature>
<dbReference type="InParanoid" id="A0A1I5NK83"/>
<dbReference type="PROSITE" id="PS00557">
    <property type="entry name" value="FMN_HYDROXY_ACID_DH_1"/>
    <property type="match status" value="1"/>
</dbReference>
<feature type="binding site" evidence="7">
    <location>
        <position position="280"/>
    </location>
    <ligand>
        <name>glyoxylate</name>
        <dbReference type="ChEBI" id="CHEBI:36655"/>
    </ligand>
</feature>
<feature type="binding site" evidence="7">
    <location>
        <position position="277"/>
    </location>
    <ligand>
        <name>glyoxylate</name>
        <dbReference type="ChEBI" id="CHEBI:36655"/>
    </ligand>
</feature>
<dbReference type="GO" id="GO:0016614">
    <property type="term" value="F:oxidoreductase activity, acting on CH-OH group of donors"/>
    <property type="evidence" value="ECO:0007669"/>
    <property type="project" value="UniProtKB-ARBA"/>
</dbReference>
<dbReference type="eggNOG" id="COG1304">
    <property type="taxonomic scope" value="Bacteria"/>
</dbReference>
<dbReference type="InterPro" id="IPR012133">
    <property type="entry name" value="Alpha-hydoxy_acid_DH_FMN"/>
</dbReference>
<keyword evidence="4" id="KW-0560">Oxidoreductase</keyword>
<evidence type="ECO:0000313" key="10">
    <source>
        <dbReference type="Proteomes" id="UP000183413"/>
    </source>
</evidence>
<dbReference type="InterPro" id="IPR000262">
    <property type="entry name" value="FMN-dep_DH"/>
</dbReference>
<dbReference type="CDD" id="cd02809">
    <property type="entry name" value="alpha_hydroxyacid_oxid_FMN"/>
    <property type="match status" value="1"/>
</dbReference>
<dbReference type="InterPro" id="IPR037396">
    <property type="entry name" value="FMN_HAD"/>
</dbReference>